<evidence type="ECO:0008006" key="4">
    <source>
        <dbReference type="Google" id="ProtNLM"/>
    </source>
</evidence>
<organism evidence="2 3">
    <name type="scientific">Compostibacter hankyongensis</name>
    <dbReference type="NCBI Taxonomy" id="1007089"/>
    <lineage>
        <taxon>Bacteria</taxon>
        <taxon>Pseudomonadati</taxon>
        <taxon>Bacteroidota</taxon>
        <taxon>Chitinophagia</taxon>
        <taxon>Chitinophagales</taxon>
        <taxon>Chitinophagaceae</taxon>
        <taxon>Compostibacter</taxon>
    </lineage>
</organism>
<reference evidence="3" key="1">
    <citation type="journal article" date="2019" name="Int. J. Syst. Evol. Microbiol.">
        <title>The Global Catalogue of Microorganisms (GCM) 10K type strain sequencing project: providing services to taxonomists for standard genome sequencing and annotation.</title>
        <authorList>
            <consortium name="The Broad Institute Genomics Platform"/>
            <consortium name="The Broad Institute Genome Sequencing Center for Infectious Disease"/>
            <person name="Wu L."/>
            <person name="Ma J."/>
        </authorList>
    </citation>
    <scope>NUCLEOTIDE SEQUENCE [LARGE SCALE GENOMIC DNA]</scope>
    <source>
        <strain evidence="3">JCM 17664</strain>
    </source>
</reference>
<dbReference type="EMBL" id="BAABFN010000001">
    <property type="protein sequence ID" value="GAA4304531.1"/>
    <property type="molecule type" value="Genomic_DNA"/>
</dbReference>
<feature type="signal peptide" evidence="1">
    <location>
        <begin position="1"/>
        <end position="18"/>
    </location>
</feature>
<sequence length="218" mass="24102">MNSRLLSILFVSAALAFAGCKKDNNSPRTHILLQDHFDDNTNGWQTGSLIPGKLSAEIKDGKYRINSKDSSYNYFLTLQDNPFSGESATVRGIEASFRHVSGEKDDEMGFVFNVEGDYEFYNEFLISDYGDFSIWSESGDIVNWTDAPSVKVGGVNVLRIENQGDQYDFFINGKKVASETISNTALGPFGFDIYAAPHAASQQGSAVLEVDDLKAYTR</sequence>
<protein>
    <recommendedName>
        <fullName evidence="4">DUF1080 domain-containing protein</fullName>
    </recommendedName>
</protein>
<dbReference type="Gene3D" id="2.60.120.560">
    <property type="entry name" value="Exo-inulinase, domain 1"/>
    <property type="match status" value="1"/>
</dbReference>
<keyword evidence="3" id="KW-1185">Reference proteome</keyword>
<dbReference type="RefSeq" id="WP_344976051.1">
    <property type="nucleotide sequence ID" value="NZ_BAABFN010000001.1"/>
</dbReference>
<dbReference type="Proteomes" id="UP001501207">
    <property type="component" value="Unassembled WGS sequence"/>
</dbReference>
<accession>A0ABP8FIC2</accession>
<comment type="caution">
    <text evidence="2">The sequence shown here is derived from an EMBL/GenBank/DDBJ whole genome shotgun (WGS) entry which is preliminary data.</text>
</comment>
<gene>
    <name evidence="2" type="ORF">GCM10023143_09070</name>
</gene>
<proteinExistence type="predicted"/>
<name>A0ABP8FIC2_9BACT</name>
<evidence type="ECO:0000313" key="2">
    <source>
        <dbReference type="EMBL" id="GAA4304531.1"/>
    </source>
</evidence>
<dbReference type="PROSITE" id="PS51257">
    <property type="entry name" value="PROKAR_LIPOPROTEIN"/>
    <property type="match status" value="1"/>
</dbReference>
<evidence type="ECO:0000313" key="3">
    <source>
        <dbReference type="Proteomes" id="UP001501207"/>
    </source>
</evidence>
<evidence type="ECO:0000256" key="1">
    <source>
        <dbReference type="SAM" id="SignalP"/>
    </source>
</evidence>
<keyword evidence="1" id="KW-0732">Signal</keyword>
<feature type="chain" id="PRO_5046929893" description="DUF1080 domain-containing protein" evidence="1">
    <location>
        <begin position="19"/>
        <end position="218"/>
    </location>
</feature>